<dbReference type="RefSeq" id="WP_000902086.1">
    <property type="nucleotide sequence ID" value="NZ_CP014282.1"/>
</dbReference>
<gene>
    <name evidence="1" type="ORF">D7J84_15680</name>
</gene>
<proteinExistence type="predicted"/>
<dbReference type="EMBL" id="CP032608">
    <property type="protein sequence ID" value="AYF82490.1"/>
    <property type="molecule type" value="Genomic_DNA"/>
</dbReference>
<evidence type="ECO:0000313" key="1">
    <source>
        <dbReference type="EMBL" id="AYF82490.1"/>
    </source>
</evidence>
<evidence type="ECO:0000313" key="2">
    <source>
        <dbReference type="Proteomes" id="UP000269847"/>
    </source>
</evidence>
<organism evidence="1 2">
    <name type="scientific">Bacillus thuringiensis</name>
    <dbReference type="NCBI Taxonomy" id="1428"/>
    <lineage>
        <taxon>Bacteria</taxon>
        <taxon>Bacillati</taxon>
        <taxon>Bacillota</taxon>
        <taxon>Bacilli</taxon>
        <taxon>Bacillales</taxon>
        <taxon>Bacillaceae</taxon>
        <taxon>Bacillus</taxon>
        <taxon>Bacillus cereus group</taxon>
    </lineage>
</organism>
<name>A0A9W3YIE4_BACTU</name>
<accession>A0A9W3YIE4</accession>
<dbReference type="Proteomes" id="UP000269847">
    <property type="component" value="Chromosome"/>
</dbReference>
<reference evidence="1 2" key="1">
    <citation type="submission" date="2018-09" db="EMBL/GenBank/DDBJ databases">
        <title>Complete genome of Bacillus thuringiensis strain QZL38.</title>
        <authorList>
            <person name="Song F."/>
        </authorList>
    </citation>
    <scope>NUCLEOTIDE SEQUENCE [LARGE SCALE GENOMIC DNA]</scope>
    <source>
        <strain evidence="1 2">QZL38</strain>
    </source>
</reference>
<protein>
    <submittedName>
        <fullName evidence="1">Uncharacterized protein</fullName>
    </submittedName>
</protein>
<sequence length="68" mass="8234">MLHCNEFIRDNNIPKSEFIHIPTEMGSKELVVLNDSPNKKVNEYEKIFVHFFIFINVVHNFRQYYQAF</sequence>
<dbReference type="AlphaFoldDB" id="A0A9W3YIE4"/>